<feature type="transmembrane region" description="Helical" evidence="9">
    <location>
        <begin position="63"/>
        <end position="81"/>
    </location>
</feature>
<keyword evidence="3 8" id="KW-0812">Transmembrane</keyword>
<dbReference type="GO" id="GO:0005886">
    <property type="term" value="C:plasma membrane"/>
    <property type="evidence" value="ECO:0007669"/>
    <property type="project" value="TreeGrafter"/>
</dbReference>
<evidence type="ECO:0000256" key="3">
    <source>
        <dbReference type="ARBA" id="ARBA00022692"/>
    </source>
</evidence>
<keyword evidence="4 9" id="KW-1133">Transmembrane helix</keyword>
<evidence type="ECO:0000259" key="10">
    <source>
        <dbReference type="Pfam" id="PF07885"/>
    </source>
</evidence>
<evidence type="ECO:0000256" key="6">
    <source>
        <dbReference type="ARBA" id="ARBA00023136"/>
    </source>
</evidence>
<feature type="domain" description="Potassium channel" evidence="10">
    <location>
        <begin position="121"/>
        <end position="179"/>
    </location>
</feature>
<dbReference type="GO" id="GO:0015271">
    <property type="term" value="F:outward rectifier potassium channel activity"/>
    <property type="evidence" value="ECO:0007669"/>
    <property type="project" value="TreeGrafter"/>
</dbReference>
<dbReference type="PANTHER" id="PTHR11003:SF87">
    <property type="entry name" value="POTASSIUM CHANNEL DOMAIN-CONTAINING PROTEIN"/>
    <property type="match status" value="1"/>
</dbReference>
<feature type="transmembrane region" description="Helical" evidence="9">
    <location>
        <begin position="123"/>
        <end position="145"/>
    </location>
</feature>
<dbReference type="EMBL" id="HBUF01263801">
    <property type="protein sequence ID" value="CAG6683624.1"/>
    <property type="molecule type" value="Transcribed_RNA"/>
</dbReference>
<feature type="transmembrane region" description="Helical" evidence="9">
    <location>
        <begin position="270"/>
        <end position="291"/>
    </location>
</feature>
<evidence type="ECO:0000256" key="1">
    <source>
        <dbReference type="ARBA" id="ARBA00004141"/>
    </source>
</evidence>
<evidence type="ECO:0000256" key="4">
    <source>
        <dbReference type="ARBA" id="ARBA00022989"/>
    </source>
</evidence>
<dbReference type="GO" id="GO:0030322">
    <property type="term" value="P:stabilization of membrane potential"/>
    <property type="evidence" value="ECO:0007669"/>
    <property type="project" value="TreeGrafter"/>
</dbReference>
<accession>A0A8D8X4P7</accession>
<dbReference type="EMBL" id="HBUF01537998">
    <property type="protein sequence ID" value="CAG6754052.1"/>
    <property type="molecule type" value="Transcribed_RNA"/>
</dbReference>
<keyword evidence="6 9" id="KW-0472">Membrane</keyword>
<evidence type="ECO:0000256" key="5">
    <source>
        <dbReference type="ARBA" id="ARBA00023065"/>
    </source>
</evidence>
<dbReference type="GO" id="GO:0022841">
    <property type="term" value="F:potassium ion leak channel activity"/>
    <property type="evidence" value="ECO:0007669"/>
    <property type="project" value="TreeGrafter"/>
</dbReference>
<evidence type="ECO:0000313" key="11">
    <source>
        <dbReference type="EMBL" id="CAG6683627.1"/>
    </source>
</evidence>
<proteinExistence type="inferred from homology"/>
<dbReference type="SUPFAM" id="SSF81324">
    <property type="entry name" value="Voltage-gated potassium channels"/>
    <property type="match status" value="2"/>
</dbReference>
<protein>
    <submittedName>
        <fullName evidence="11">Two pore potassium channel protein sup-9</fullName>
    </submittedName>
</protein>
<dbReference type="EMBL" id="HBUF01263802">
    <property type="protein sequence ID" value="CAG6683627.1"/>
    <property type="molecule type" value="Transcribed_RNA"/>
</dbReference>
<dbReference type="EMBL" id="HBUF01407415">
    <property type="protein sequence ID" value="CAG6738348.1"/>
    <property type="molecule type" value="Transcribed_RNA"/>
</dbReference>
<dbReference type="InterPro" id="IPR013099">
    <property type="entry name" value="K_chnl_dom"/>
</dbReference>
<evidence type="ECO:0000256" key="7">
    <source>
        <dbReference type="ARBA" id="ARBA00023303"/>
    </source>
</evidence>
<sequence length="329" mass="37454">MQSYQSSVSSLESNPREKIKDCCRKLVAFMCTQVGVGGLIVGYAVVGAFVFSHIETAEERPQLALVANLTNYTITNLWFITEKENIMNKTSWKLASDKVLLEYQKNMTQYIKAGYDGRTVKQIWSFPAALMFSLSIFTMIGYGNMVPRTTLGKATTVVYAVFGIPLYILYFRNMGKVLAQCFRWVYTWLYECTMEDRLPDGAGPPPRSRIIVPSTACLWVLGGYVATGTVMFSSWEEWPILDSCYFCVTSLCKIGIGDFVPKARDMDSKIVMNFIYILLGMGLIAMCYDLMREDVRVKVRNLKMEIGFCFEVIRMRAIACYRQRSIDDD</sequence>
<evidence type="ECO:0000256" key="9">
    <source>
        <dbReference type="SAM" id="Phobius"/>
    </source>
</evidence>
<feature type="transmembrane region" description="Helical" evidence="9">
    <location>
        <begin position="216"/>
        <end position="235"/>
    </location>
</feature>
<dbReference type="PANTHER" id="PTHR11003">
    <property type="entry name" value="POTASSIUM CHANNEL, SUBFAMILY K"/>
    <property type="match status" value="1"/>
</dbReference>
<dbReference type="EMBL" id="HBUF01047165">
    <property type="protein sequence ID" value="CAG6620181.1"/>
    <property type="molecule type" value="Transcribed_RNA"/>
</dbReference>
<feature type="transmembrane region" description="Helical" evidence="9">
    <location>
        <begin position="151"/>
        <end position="170"/>
    </location>
</feature>
<dbReference type="EMBL" id="HBUF01047164">
    <property type="protein sequence ID" value="CAG6620179.1"/>
    <property type="molecule type" value="Transcribed_RNA"/>
</dbReference>
<dbReference type="Pfam" id="PF07885">
    <property type="entry name" value="Ion_trans_2"/>
    <property type="match status" value="2"/>
</dbReference>
<keyword evidence="7 8" id="KW-0407">Ion channel</keyword>
<keyword evidence="5 8" id="KW-0406">Ion transport</keyword>
<organism evidence="11">
    <name type="scientific">Cacopsylla melanoneura</name>
    <dbReference type="NCBI Taxonomy" id="428564"/>
    <lineage>
        <taxon>Eukaryota</taxon>
        <taxon>Metazoa</taxon>
        <taxon>Ecdysozoa</taxon>
        <taxon>Arthropoda</taxon>
        <taxon>Hexapoda</taxon>
        <taxon>Insecta</taxon>
        <taxon>Pterygota</taxon>
        <taxon>Neoptera</taxon>
        <taxon>Paraneoptera</taxon>
        <taxon>Hemiptera</taxon>
        <taxon>Sternorrhyncha</taxon>
        <taxon>Psylloidea</taxon>
        <taxon>Psyllidae</taxon>
        <taxon>Psyllinae</taxon>
        <taxon>Cacopsylla</taxon>
    </lineage>
</organism>
<feature type="transmembrane region" description="Helical" evidence="9">
    <location>
        <begin position="26"/>
        <end position="51"/>
    </location>
</feature>
<comment type="subcellular location">
    <subcellularLocation>
        <location evidence="1">Membrane</location>
        <topology evidence="1">Multi-pass membrane protein</topology>
    </subcellularLocation>
</comment>
<dbReference type="Gene3D" id="1.10.287.70">
    <property type="match status" value="1"/>
</dbReference>
<name>A0A8D8X4P7_9HEMI</name>
<dbReference type="EMBL" id="HBUF01407416">
    <property type="protein sequence ID" value="CAG6738349.1"/>
    <property type="molecule type" value="Transcribed_RNA"/>
</dbReference>
<dbReference type="InterPro" id="IPR003280">
    <property type="entry name" value="2pore_dom_K_chnl"/>
</dbReference>
<dbReference type="EMBL" id="HBUF01537997">
    <property type="protein sequence ID" value="CAG6754050.1"/>
    <property type="molecule type" value="Transcribed_RNA"/>
</dbReference>
<reference evidence="11" key="1">
    <citation type="submission" date="2021-05" db="EMBL/GenBank/DDBJ databases">
        <authorList>
            <person name="Alioto T."/>
            <person name="Alioto T."/>
            <person name="Gomez Garrido J."/>
        </authorList>
    </citation>
    <scope>NUCLEOTIDE SEQUENCE</scope>
</reference>
<keyword evidence="2 8" id="KW-0813">Transport</keyword>
<comment type="similarity">
    <text evidence="8">Belongs to the two pore domain potassium channel (TC 1.A.1.8) family.</text>
</comment>
<evidence type="ECO:0000256" key="2">
    <source>
        <dbReference type="ARBA" id="ARBA00022448"/>
    </source>
</evidence>
<dbReference type="AlphaFoldDB" id="A0A8D8X4P7"/>
<dbReference type="PRINTS" id="PR01333">
    <property type="entry name" value="2POREKCHANEL"/>
</dbReference>
<evidence type="ECO:0000256" key="8">
    <source>
        <dbReference type="RuleBase" id="RU003857"/>
    </source>
</evidence>
<feature type="domain" description="Potassium channel" evidence="10">
    <location>
        <begin position="220"/>
        <end position="291"/>
    </location>
</feature>